<name>A0A936TD09_9ACTN</name>
<gene>
    <name evidence="6" type="ORF">IPN02_08345</name>
</gene>
<dbReference type="InterPro" id="IPR012292">
    <property type="entry name" value="Globin/Proto"/>
</dbReference>
<evidence type="ECO:0000313" key="7">
    <source>
        <dbReference type="Proteomes" id="UP000727993"/>
    </source>
</evidence>
<evidence type="ECO:0000256" key="2">
    <source>
        <dbReference type="ARBA" id="ARBA00022617"/>
    </source>
</evidence>
<dbReference type="GO" id="GO:0020037">
    <property type="term" value="F:heme binding"/>
    <property type="evidence" value="ECO:0007669"/>
    <property type="project" value="InterPro"/>
</dbReference>
<dbReference type="InterPro" id="IPR001486">
    <property type="entry name" value="Hemoglobin_trunc"/>
</dbReference>
<dbReference type="InterPro" id="IPR009050">
    <property type="entry name" value="Globin-like_sf"/>
</dbReference>
<evidence type="ECO:0000256" key="5">
    <source>
        <dbReference type="PIRSR" id="PIRSR601486-1"/>
    </source>
</evidence>
<sequence length="157" mass="17440">MSASAHDHRERDLDSPEEIAEMVRRFYQDVAQDDLLGPMFNDVAQVDWAEHLPKLAAFWCRALLGLPGYQGNPFRAHTLVHAQEPFTPAHFQRWLELFTDTIELGWSGPNCNRALTLAHNVARVHSNQLLGTSVETSTAPDEVVSATIGRRAGAVAP</sequence>
<keyword evidence="1" id="KW-0813">Transport</keyword>
<accession>A0A936TD09</accession>
<dbReference type="AlphaFoldDB" id="A0A936TD09"/>
<dbReference type="SUPFAM" id="SSF46458">
    <property type="entry name" value="Globin-like"/>
    <property type="match status" value="1"/>
</dbReference>
<evidence type="ECO:0000256" key="1">
    <source>
        <dbReference type="ARBA" id="ARBA00022448"/>
    </source>
</evidence>
<evidence type="ECO:0000313" key="6">
    <source>
        <dbReference type="EMBL" id="MBK9296833.1"/>
    </source>
</evidence>
<dbReference type="GO" id="GO:0019825">
    <property type="term" value="F:oxygen binding"/>
    <property type="evidence" value="ECO:0007669"/>
    <property type="project" value="InterPro"/>
</dbReference>
<dbReference type="GO" id="GO:0046872">
    <property type="term" value="F:metal ion binding"/>
    <property type="evidence" value="ECO:0007669"/>
    <property type="project" value="UniProtKB-KW"/>
</dbReference>
<evidence type="ECO:0000256" key="3">
    <source>
        <dbReference type="ARBA" id="ARBA00022723"/>
    </source>
</evidence>
<reference evidence="6 7" key="1">
    <citation type="submission" date="2020-10" db="EMBL/GenBank/DDBJ databases">
        <title>Connecting structure to function with the recovery of over 1000 high-quality activated sludge metagenome-assembled genomes encoding full-length rRNA genes using long-read sequencing.</title>
        <authorList>
            <person name="Singleton C.M."/>
            <person name="Petriglieri F."/>
            <person name="Kristensen J.M."/>
            <person name="Kirkegaard R.H."/>
            <person name="Michaelsen T.Y."/>
            <person name="Andersen M.H."/>
            <person name="Karst S.M."/>
            <person name="Dueholm M.S."/>
            <person name="Nielsen P.H."/>
            <person name="Albertsen M."/>
        </authorList>
    </citation>
    <scope>NUCLEOTIDE SEQUENCE [LARGE SCALE GENOMIC DNA]</scope>
    <source>
        <strain evidence="6">Lyne_18-Q3-R50-59_MAXAC.006</strain>
    </source>
</reference>
<dbReference type="Pfam" id="PF01152">
    <property type="entry name" value="Bac_globin"/>
    <property type="match status" value="1"/>
</dbReference>
<keyword evidence="4 5" id="KW-0408">Iron</keyword>
<dbReference type="Proteomes" id="UP000727993">
    <property type="component" value="Unassembled WGS sequence"/>
</dbReference>
<protein>
    <submittedName>
        <fullName evidence="6">Group III truncated hemoglobin</fullName>
    </submittedName>
</protein>
<dbReference type="CDD" id="cd08916">
    <property type="entry name" value="TrHb3_P"/>
    <property type="match status" value="1"/>
</dbReference>
<comment type="caution">
    <text evidence="6">The sequence shown here is derived from an EMBL/GenBank/DDBJ whole genome shotgun (WGS) entry which is preliminary data.</text>
</comment>
<keyword evidence="3 5" id="KW-0479">Metal-binding</keyword>
<dbReference type="EMBL" id="JADJZA010000006">
    <property type="protein sequence ID" value="MBK9296833.1"/>
    <property type="molecule type" value="Genomic_DNA"/>
</dbReference>
<evidence type="ECO:0000256" key="4">
    <source>
        <dbReference type="ARBA" id="ARBA00023004"/>
    </source>
</evidence>
<dbReference type="Gene3D" id="1.10.490.10">
    <property type="entry name" value="Globins"/>
    <property type="match status" value="1"/>
</dbReference>
<feature type="binding site" description="distal binding residue" evidence="5">
    <location>
        <position position="77"/>
    </location>
    <ligand>
        <name>heme</name>
        <dbReference type="ChEBI" id="CHEBI:30413"/>
    </ligand>
    <ligandPart>
        <name>Fe</name>
        <dbReference type="ChEBI" id="CHEBI:18248"/>
    </ligandPart>
</feature>
<organism evidence="6 7">
    <name type="scientific">Candidatus Neomicrothrix subdominans</name>
    <dbReference type="NCBI Taxonomy" id="2954438"/>
    <lineage>
        <taxon>Bacteria</taxon>
        <taxon>Bacillati</taxon>
        <taxon>Actinomycetota</taxon>
        <taxon>Acidimicrobiia</taxon>
        <taxon>Acidimicrobiales</taxon>
        <taxon>Microthrixaceae</taxon>
        <taxon>Candidatus Neomicrothrix</taxon>
    </lineage>
</organism>
<keyword evidence="2 5" id="KW-0349">Heme</keyword>
<proteinExistence type="predicted"/>